<protein>
    <submittedName>
        <fullName evidence="1 2">Uncharacterized protein</fullName>
    </submittedName>
</protein>
<reference evidence="2" key="4">
    <citation type="journal article" date="2015" name="G3 (Bethesda)">
        <title>Genome sequences of three phytopathogenic species of the Magnaporthaceae family of fungi.</title>
        <authorList>
            <person name="Okagaki L.H."/>
            <person name="Nunes C.C."/>
            <person name="Sailsbery J."/>
            <person name="Clay B."/>
            <person name="Brown D."/>
            <person name="John T."/>
            <person name="Oh Y."/>
            <person name="Young N."/>
            <person name="Fitzgerald M."/>
            <person name="Haas B.J."/>
            <person name="Zeng Q."/>
            <person name="Young S."/>
            <person name="Adiconis X."/>
            <person name="Fan L."/>
            <person name="Levin J.Z."/>
            <person name="Mitchell T.K."/>
            <person name="Okubara P.A."/>
            <person name="Farman M.L."/>
            <person name="Kohn L.M."/>
            <person name="Birren B."/>
            <person name="Ma L.-J."/>
            <person name="Dean R.A."/>
        </authorList>
    </citation>
    <scope>NUCLEOTIDE SEQUENCE</scope>
    <source>
        <strain evidence="2">ATCC 64411 / 73-15</strain>
    </source>
</reference>
<dbReference type="VEuPathDB" id="FungiDB:MAPG_04606"/>
<evidence type="ECO:0000313" key="2">
    <source>
        <dbReference type="EnsemblFungi" id="MAPG_04606T0"/>
    </source>
</evidence>
<dbReference type="EnsemblFungi" id="MAPG_04606T0">
    <property type="protein sequence ID" value="MAPG_04606T0"/>
    <property type="gene ID" value="MAPG_04606"/>
</dbReference>
<evidence type="ECO:0000313" key="3">
    <source>
        <dbReference type="Proteomes" id="UP000011715"/>
    </source>
</evidence>
<name>A0A0C4DX68_MAGP6</name>
<proteinExistence type="predicted"/>
<accession>A0A0C4DX68</accession>
<reference evidence="2" key="5">
    <citation type="submission" date="2015-06" db="UniProtKB">
        <authorList>
            <consortium name="EnsemblFungi"/>
        </authorList>
    </citation>
    <scope>IDENTIFICATION</scope>
    <source>
        <strain evidence="2">ATCC 64411</strain>
    </source>
</reference>
<keyword evidence="3" id="KW-1185">Reference proteome</keyword>
<sequence>MISEGQTARATWLLAGWNAKATPCRRGGEALEGCECRGRGGRLQVLTHISPSSGSTLRSPGSLRARGVRAAGGGCRDSTRSGCGLFMAGHELRKSMWRKISVKAAEGERQRTELRQRHWIESGWCFVDRGVKPARTVKY</sequence>
<dbReference type="EMBL" id="ADBL01001079">
    <property type="status" value="NOT_ANNOTATED_CDS"/>
    <property type="molecule type" value="Genomic_DNA"/>
</dbReference>
<dbReference type="EMBL" id="GL876968">
    <property type="protein sequence ID" value="KLU85583.1"/>
    <property type="molecule type" value="Genomic_DNA"/>
</dbReference>
<gene>
    <name evidence="1" type="ORF">MAPG_04606</name>
</gene>
<reference evidence="3" key="2">
    <citation type="submission" date="2010-05" db="EMBL/GenBank/DDBJ databases">
        <title>The genome sequence of Magnaporthe poae strain ATCC 64411.</title>
        <authorList>
            <person name="Ma L.-J."/>
            <person name="Dead R."/>
            <person name="Young S."/>
            <person name="Zeng Q."/>
            <person name="Koehrsen M."/>
            <person name="Alvarado L."/>
            <person name="Berlin A."/>
            <person name="Chapman S.B."/>
            <person name="Chen Z."/>
            <person name="Freedman E."/>
            <person name="Gellesch M."/>
            <person name="Goldberg J."/>
            <person name="Griggs A."/>
            <person name="Gujja S."/>
            <person name="Heilman E.R."/>
            <person name="Heiman D."/>
            <person name="Hepburn T."/>
            <person name="Howarth C."/>
            <person name="Jen D."/>
            <person name="Larson L."/>
            <person name="Mehta T."/>
            <person name="Neiman D."/>
            <person name="Pearson M."/>
            <person name="Roberts A."/>
            <person name="Saif S."/>
            <person name="Shea T."/>
            <person name="Shenoy N."/>
            <person name="Sisk P."/>
            <person name="Stolte C."/>
            <person name="Sykes S."/>
            <person name="Walk T."/>
            <person name="White J."/>
            <person name="Yandava C."/>
            <person name="Haas B."/>
            <person name="Nusbaum C."/>
            <person name="Birren B."/>
        </authorList>
    </citation>
    <scope>NUCLEOTIDE SEQUENCE [LARGE SCALE GENOMIC DNA]</scope>
    <source>
        <strain evidence="3">ATCC 64411 / 73-15</strain>
    </source>
</reference>
<dbReference type="Proteomes" id="UP000011715">
    <property type="component" value="Unassembled WGS sequence"/>
</dbReference>
<dbReference type="AlphaFoldDB" id="A0A0C4DX68"/>
<evidence type="ECO:0000313" key="1">
    <source>
        <dbReference type="EMBL" id="KLU85583.1"/>
    </source>
</evidence>
<reference evidence="1" key="3">
    <citation type="submission" date="2011-03" db="EMBL/GenBank/DDBJ databases">
        <title>Annotation of Magnaporthe poae ATCC 64411.</title>
        <authorList>
            <person name="Ma L.-J."/>
            <person name="Dead R."/>
            <person name="Young S.K."/>
            <person name="Zeng Q."/>
            <person name="Gargeya S."/>
            <person name="Fitzgerald M."/>
            <person name="Haas B."/>
            <person name="Abouelleil A."/>
            <person name="Alvarado L."/>
            <person name="Arachchi H.M."/>
            <person name="Berlin A."/>
            <person name="Brown A."/>
            <person name="Chapman S.B."/>
            <person name="Chen Z."/>
            <person name="Dunbar C."/>
            <person name="Freedman E."/>
            <person name="Gearin G."/>
            <person name="Gellesch M."/>
            <person name="Goldberg J."/>
            <person name="Griggs A."/>
            <person name="Gujja S."/>
            <person name="Heiman D."/>
            <person name="Howarth C."/>
            <person name="Larson L."/>
            <person name="Lui A."/>
            <person name="MacDonald P.J.P."/>
            <person name="Mehta T."/>
            <person name="Montmayeur A."/>
            <person name="Murphy C."/>
            <person name="Neiman D."/>
            <person name="Pearson M."/>
            <person name="Priest M."/>
            <person name="Roberts A."/>
            <person name="Saif S."/>
            <person name="Shea T."/>
            <person name="Shenoy N."/>
            <person name="Sisk P."/>
            <person name="Stolte C."/>
            <person name="Sykes S."/>
            <person name="Yandava C."/>
            <person name="Wortman J."/>
            <person name="Nusbaum C."/>
            <person name="Birren B."/>
        </authorList>
    </citation>
    <scope>NUCLEOTIDE SEQUENCE</scope>
    <source>
        <strain evidence="1">ATCC 64411</strain>
    </source>
</reference>
<organism evidence="2 3">
    <name type="scientific">Magnaporthiopsis poae (strain ATCC 64411 / 73-15)</name>
    <name type="common">Kentucky bluegrass fungus</name>
    <name type="synonym">Magnaporthe poae</name>
    <dbReference type="NCBI Taxonomy" id="644358"/>
    <lineage>
        <taxon>Eukaryota</taxon>
        <taxon>Fungi</taxon>
        <taxon>Dikarya</taxon>
        <taxon>Ascomycota</taxon>
        <taxon>Pezizomycotina</taxon>
        <taxon>Sordariomycetes</taxon>
        <taxon>Sordariomycetidae</taxon>
        <taxon>Magnaporthales</taxon>
        <taxon>Magnaporthaceae</taxon>
        <taxon>Magnaporthiopsis</taxon>
    </lineage>
</organism>
<reference evidence="1" key="1">
    <citation type="submission" date="2010-05" db="EMBL/GenBank/DDBJ databases">
        <title>The Genome Sequence of Magnaporthe poae strain ATCC 64411.</title>
        <authorList>
            <consortium name="The Broad Institute Genome Sequencing Platform"/>
            <consortium name="Broad Institute Genome Sequencing Center for Infectious Disease"/>
            <person name="Ma L.-J."/>
            <person name="Dead R."/>
            <person name="Young S."/>
            <person name="Zeng Q."/>
            <person name="Koehrsen M."/>
            <person name="Alvarado L."/>
            <person name="Berlin A."/>
            <person name="Chapman S.B."/>
            <person name="Chen Z."/>
            <person name="Freedman E."/>
            <person name="Gellesch M."/>
            <person name="Goldberg J."/>
            <person name="Griggs A."/>
            <person name="Gujja S."/>
            <person name="Heilman E.R."/>
            <person name="Heiman D."/>
            <person name="Hepburn T."/>
            <person name="Howarth C."/>
            <person name="Jen D."/>
            <person name="Larson L."/>
            <person name="Mehta T."/>
            <person name="Neiman D."/>
            <person name="Pearson M."/>
            <person name="Roberts A."/>
            <person name="Saif S."/>
            <person name="Shea T."/>
            <person name="Shenoy N."/>
            <person name="Sisk P."/>
            <person name="Stolte C."/>
            <person name="Sykes S."/>
            <person name="Walk T."/>
            <person name="White J."/>
            <person name="Yandava C."/>
            <person name="Haas B."/>
            <person name="Nusbaum C."/>
            <person name="Birren B."/>
        </authorList>
    </citation>
    <scope>NUCLEOTIDE SEQUENCE</scope>
    <source>
        <strain evidence="1">ATCC 64411</strain>
    </source>
</reference>